<dbReference type="Pfam" id="PF00534">
    <property type="entry name" value="Glycos_transf_1"/>
    <property type="match status" value="1"/>
</dbReference>
<evidence type="ECO:0000256" key="6">
    <source>
        <dbReference type="ARBA" id="ARBA00022519"/>
    </source>
</evidence>
<dbReference type="Pfam" id="PF04413">
    <property type="entry name" value="Glycos_transf_N"/>
    <property type="match status" value="1"/>
</dbReference>
<evidence type="ECO:0000256" key="13">
    <source>
        <dbReference type="RuleBase" id="RU365103"/>
    </source>
</evidence>
<feature type="site" description="Transition state stabilizer" evidence="12">
    <location>
        <position position="148"/>
    </location>
</feature>
<keyword evidence="6" id="KW-0472">Membrane</keyword>
<dbReference type="FunFam" id="3.40.50.2000:FF:000032">
    <property type="entry name" value="3-deoxy-D-manno-octulosonic acid transferase"/>
    <property type="match status" value="1"/>
</dbReference>
<dbReference type="SUPFAM" id="SSF53756">
    <property type="entry name" value="UDP-Glycosyltransferase/glycogen phosphorylase"/>
    <property type="match status" value="1"/>
</dbReference>
<dbReference type="GO" id="GO:0009245">
    <property type="term" value="P:lipid A biosynthetic process"/>
    <property type="evidence" value="ECO:0007669"/>
    <property type="project" value="TreeGrafter"/>
</dbReference>
<dbReference type="UniPathway" id="UPA00958"/>
<feature type="active site" description="Proton acceptor" evidence="11">
    <location>
        <position position="76"/>
    </location>
</feature>
<evidence type="ECO:0000256" key="5">
    <source>
        <dbReference type="ARBA" id="ARBA00019077"/>
    </source>
</evidence>
<evidence type="ECO:0000256" key="11">
    <source>
        <dbReference type="PIRSR" id="PIRSR639901-1"/>
    </source>
</evidence>
<evidence type="ECO:0000256" key="8">
    <source>
        <dbReference type="ARBA" id="ARBA00022968"/>
    </source>
</evidence>
<evidence type="ECO:0000313" key="16">
    <source>
        <dbReference type="EMBL" id="TEU26838.1"/>
    </source>
</evidence>
<feature type="site" description="Transition state stabilizer" evidence="12">
    <location>
        <position position="226"/>
    </location>
</feature>
<dbReference type="EC" id="2.4.99.12" evidence="4 13"/>
<evidence type="ECO:0000256" key="12">
    <source>
        <dbReference type="PIRSR" id="PIRSR639901-2"/>
    </source>
</evidence>
<comment type="pathway">
    <text evidence="2 13">Bacterial outer membrane biogenesis; LPS core biosynthesis.</text>
</comment>
<feature type="domain" description="3-deoxy-D-manno-octulosonic-acid transferase N-terminal" evidence="15">
    <location>
        <begin position="59"/>
        <end position="229"/>
    </location>
</feature>
<feature type="domain" description="Glycosyl transferase family 1" evidence="14">
    <location>
        <begin position="266"/>
        <end position="414"/>
    </location>
</feature>
<gene>
    <name evidence="16" type="ORF">E2B99_07450</name>
</gene>
<comment type="function">
    <text evidence="13">Involved in lipopolysaccharide (LPS) biosynthesis. Catalyzes the transfer of 3-deoxy-D-manno-octulosonate (Kdo) residue(s) from CMP-Kdo to lipid IV(A), the tetraacyldisaccharide-1,4'-bisphosphate precursor of lipid A.</text>
</comment>
<evidence type="ECO:0000256" key="3">
    <source>
        <dbReference type="ARBA" id="ARBA00006380"/>
    </source>
</evidence>
<keyword evidence="17" id="KW-1185">Reference proteome</keyword>
<dbReference type="EMBL" id="SNTY01000025">
    <property type="protein sequence ID" value="TEU26838.1"/>
    <property type="molecule type" value="Genomic_DNA"/>
</dbReference>
<dbReference type="GO" id="GO:0009244">
    <property type="term" value="P:lipopolysaccharide core region biosynthetic process"/>
    <property type="evidence" value="ECO:0007669"/>
    <property type="project" value="UniProtKB-UniRule"/>
</dbReference>
<keyword evidence="8" id="KW-0735">Signal-anchor</keyword>
<comment type="subcellular location">
    <subcellularLocation>
        <location evidence="1">Cell inner membrane</location>
        <topology evidence="1">Single-pass membrane protein</topology>
        <orientation evidence="1">Cytoplasmic side</orientation>
    </subcellularLocation>
    <subcellularLocation>
        <location evidence="13">Cell membrane</location>
    </subcellularLocation>
</comment>
<proteinExistence type="inferred from homology"/>
<evidence type="ECO:0000256" key="4">
    <source>
        <dbReference type="ARBA" id="ARBA00012621"/>
    </source>
</evidence>
<accession>A0A4Y7XBX5</accession>
<organism evidence="16 17">
    <name type="scientific">Alkanindiges illinoisensis</name>
    <dbReference type="NCBI Taxonomy" id="197183"/>
    <lineage>
        <taxon>Bacteria</taxon>
        <taxon>Pseudomonadati</taxon>
        <taxon>Pseudomonadota</taxon>
        <taxon>Gammaproteobacteria</taxon>
        <taxon>Moraxellales</taxon>
        <taxon>Moraxellaceae</taxon>
        <taxon>Alkanindiges</taxon>
    </lineage>
</organism>
<keyword evidence="13" id="KW-0448">Lipopolysaccharide biosynthesis</keyword>
<dbReference type="Gene3D" id="3.40.50.2000">
    <property type="entry name" value="Glycogen Phosphorylase B"/>
    <property type="match status" value="1"/>
</dbReference>
<dbReference type="InterPro" id="IPR007507">
    <property type="entry name" value="Glycos_transf_N"/>
</dbReference>
<dbReference type="Proteomes" id="UP000297834">
    <property type="component" value="Unassembled WGS sequence"/>
</dbReference>
<evidence type="ECO:0000313" key="17">
    <source>
        <dbReference type="Proteomes" id="UP000297834"/>
    </source>
</evidence>
<dbReference type="InterPro" id="IPR039901">
    <property type="entry name" value="Kdotransferase"/>
</dbReference>
<dbReference type="OrthoDB" id="9789797at2"/>
<dbReference type="FunFam" id="3.40.50.11720:FF:000001">
    <property type="entry name" value="3-deoxy-D-manno-octulosonic acid transferase"/>
    <property type="match status" value="1"/>
</dbReference>
<comment type="similarity">
    <text evidence="3">Belongs to the glycosyltransferase group 1 family. Glycosyltransferase 30 subfamily.</text>
</comment>
<dbReference type="GO" id="GO:0043842">
    <property type="term" value="F:Kdo transferase activity"/>
    <property type="evidence" value="ECO:0007669"/>
    <property type="project" value="UniProtKB-EC"/>
</dbReference>
<dbReference type="InterPro" id="IPR038107">
    <property type="entry name" value="Glycos_transf_N_sf"/>
</dbReference>
<dbReference type="InterPro" id="IPR001296">
    <property type="entry name" value="Glyco_trans_1"/>
</dbReference>
<keyword evidence="7 13" id="KW-0808">Transferase</keyword>
<keyword evidence="8" id="KW-0812">Transmembrane</keyword>
<evidence type="ECO:0000256" key="7">
    <source>
        <dbReference type="ARBA" id="ARBA00022679"/>
    </source>
</evidence>
<keyword evidence="13" id="KW-1003">Cell membrane</keyword>
<dbReference type="Gene3D" id="3.40.50.11720">
    <property type="entry name" value="3-Deoxy-D-manno-octulosonic-acid transferase, N-terminal domain"/>
    <property type="match status" value="1"/>
</dbReference>
<protein>
    <recommendedName>
        <fullName evidence="5 13">3-deoxy-D-manno-octulosonic acid transferase</fullName>
        <shortName evidence="13">Kdo transferase</shortName>
        <ecNumber evidence="4 13">2.4.99.12</ecNumber>
    </recommendedName>
    <alternativeName>
        <fullName evidence="9 13">Lipid IV(A) 3-deoxy-D-manno-octulosonic acid transferase</fullName>
    </alternativeName>
</protein>
<evidence type="ECO:0000259" key="15">
    <source>
        <dbReference type="Pfam" id="PF04413"/>
    </source>
</evidence>
<sequence>MSKPVQKPPFWYQILLALVLPLYRLRVWQRSRLQPDYQDEIIERFAVKPVAKNQQRKNQLSKPQQVIWIHAVSVGETNAAQPIIAHFLKRGQPVLVTNTTRTGQARAKALFAQNYPELFEAVFLPVDITALMQQFLQRYQPRLFILIETELWPNALAQTYDAGIPTILLNARLSERSAKGYGRVGRLTRPMLEQLSCIAAQDQATAQRFIALGADAKKVVVTGSIKFDIQPPEFLLEQAQQLKQQWQLAQRPVLVAASTHEPEEAQILAQFPKILDQYPDAVLILVPRHPERFDRVAELIEKQGFQVFRRSQQQNIEADTQVYLADSMGELWLWYALASMAFVGGSLSPTGGHNPLEPVRLGVPVVMGPHTFNFKVIVEQLMQAHALTQVDNAEALAQVWLNWLQQPEQAKQAGLAGLQVMQANQGALERQLALIQQLDTLPER</sequence>
<reference evidence="16 17" key="1">
    <citation type="submission" date="2019-03" db="EMBL/GenBank/DDBJ databases">
        <title>Alkanindiges illinoisensis: a potential pathogenic isolated from ascites of a gastric cancer patient with abdominal metastasis.</title>
        <authorList>
            <person name="Hu X."/>
            <person name="Yang B."/>
            <person name="Yan X."/>
            <person name="Lin L."/>
            <person name="Zhao H."/>
            <person name="Zhou F."/>
            <person name="Su B."/>
            <person name="Chen J."/>
            <person name="Rui Y."/>
            <person name="Wang Q."/>
            <person name="Zheng L."/>
        </authorList>
    </citation>
    <scope>NUCLEOTIDE SEQUENCE [LARGE SCALE GENOMIC DNA]</scope>
    <source>
        <strain evidence="16 17">NFYY 23406</strain>
    </source>
</reference>
<comment type="caution">
    <text evidence="16">The sequence shown here is derived from an EMBL/GenBank/DDBJ whole genome shotgun (WGS) entry which is preliminary data.</text>
</comment>
<dbReference type="STRING" id="1120977.GCA_000619845_02603"/>
<evidence type="ECO:0000256" key="2">
    <source>
        <dbReference type="ARBA" id="ARBA00004713"/>
    </source>
</evidence>
<keyword evidence="6" id="KW-0997">Cell inner membrane</keyword>
<evidence type="ECO:0000259" key="14">
    <source>
        <dbReference type="Pfam" id="PF00534"/>
    </source>
</evidence>
<dbReference type="PANTHER" id="PTHR42755:SF1">
    <property type="entry name" value="3-DEOXY-D-MANNO-OCTULOSONIC ACID TRANSFERASE, MITOCHONDRIAL-RELATED"/>
    <property type="match status" value="1"/>
</dbReference>
<comment type="catalytic activity">
    <reaction evidence="10 13">
        <text>lipid IVA (E. coli) + CMP-3-deoxy-beta-D-manno-octulosonate = alpha-Kdo-(2-&gt;6)-lipid IVA (E. coli) + CMP + H(+)</text>
        <dbReference type="Rhea" id="RHEA:28066"/>
        <dbReference type="ChEBI" id="CHEBI:15378"/>
        <dbReference type="ChEBI" id="CHEBI:58603"/>
        <dbReference type="ChEBI" id="CHEBI:60364"/>
        <dbReference type="ChEBI" id="CHEBI:60377"/>
        <dbReference type="ChEBI" id="CHEBI:85987"/>
        <dbReference type="EC" id="2.4.99.12"/>
    </reaction>
</comment>
<dbReference type="NCBIfam" id="NF004388">
    <property type="entry name" value="PRK05749.1-4"/>
    <property type="match status" value="1"/>
</dbReference>
<dbReference type="PANTHER" id="PTHR42755">
    <property type="entry name" value="3-DEOXY-MANNO-OCTULOSONATE CYTIDYLYLTRANSFERASE"/>
    <property type="match status" value="1"/>
</dbReference>
<evidence type="ECO:0000256" key="9">
    <source>
        <dbReference type="ARBA" id="ARBA00031445"/>
    </source>
</evidence>
<name>A0A4Y7XBX5_9GAMM</name>
<evidence type="ECO:0000256" key="1">
    <source>
        <dbReference type="ARBA" id="ARBA00004388"/>
    </source>
</evidence>
<dbReference type="GO" id="GO:0005886">
    <property type="term" value="C:plasma membrane"/>
    <property type="evidence" value="ECO:0007669"/>
    <property type="project" value="UniProtKB-SubCell"/>
</dbReference>
<dbReference type="AlphaFoldDB" id="A0A4Y7XBX5"/>
<evidence type="ECO:0000256" key="10">
    <source>
        <dbReference type="ARBA" id="ARBA00049183"/>
    </source>
</evidence>